<dbReference type="AlphaFoldDB" id="A0A1D3UPN0"/>
<evidence type="ECO:0008006" key="3">
    <source>
        <dbReference type="Google" id="ProtNLM"/>
    </source>
</evidence>
<reference evidence="1 2" key="1">
    <citation type="submission" date="2016-09" db="EMBL/GenBank/DDBJ databases">
        <authorList>
            <person name="Capua I."/>
            <person name="De Benedictis P."/>
            <person name="Joannis T."/>
            <person name="Lombin L.H."/>
            <person name="Cattoli G."/>
        </authorList>
    </citation>
    <scope>NUCLEOTIDE SEQUENCE [LARGE SCALE GENOMIC DNA]</scope>
    <source>
        <strain evidence="1 2">UB20</strain>
    </source>
</reference>
<accession>A0A1D3UPN0</accession>
<evidence type="ECO:0000313" key="1">
    <source>
        <dbReference type="EMBL" id="SCQ21973.1"/>
    </source>
</evidence>
<dbReference type="OrthoDB" id="9812988at2"/>
<proteinExistence type="predicted"/>
<dbReference type="RefSeq" id="WP_046824988.1">
    <property type="nucleotide sequence ID" value="NZ_CAUQHC010000111.1"/>
</dbReference>
<evidence type="ECO:0000313" key="2">
    <source>
        <dbReference type="Proteomes" id="UP000182057"/>
    </source>
</evidence>
<dbReference type="InterPro" id="IPR016181">
    <property type="entry name" value="Acyl_CoA_acyltransferase"/>
</dbReference>
<gene>
    <name evidence="1" type="ORF">TFUB20_01560</name>
</gene>
<dbReference type="Gene3D" id="3.40.630.30">
    <property type="match status" value="1"/>
</dbReference>
<sequence>MTKTTKKQTDEVEFDVMVADESHEKYVDIILDTIEIAARKRGSGIARRTHEYVAQKMREGKVIIALAGDEFAGFSYIESWGNKQYVATSGLIVADKFRSHGLAKRIKHAAFQLARLRWPKAKLFSLTSGSAVMKMNTELGYVPVTFSDLTDDEAFWRGCNGCVNHDVLTRTQRQYCICTAMLFDPEDPRCLMLEKLNKTWVKRRNSPRSKPKETKL</sequence>
<dbReference type="SUPFAM" id="SSF55729">
    <property type="entry name" value="Acyl-CoA N-acyltransferases (Nat)"/>
    <property type="match status" value="1"/>
</dbReference>
<organism evidence="1 2">
    <name type="scientific">Tannerella forsythia</name>
    <name type="common">Bacteroides forsythus</name>
    <dbReference type="NCBI Taxonomy" id="28112"/>
    <lineage>
        <taxon>Bacteria</taxon>
        <taxon>Pseudomonadati</taxon>
        <taxon>Bacteroidota</taxon>
        <taxon>Bacteroidia</taxon>
        <taxon>Bacteroidales</taxon>
        <taxon>Tannerellaceae</taxon>
        <taxon>Tannerella</taxon>
    </lineage>
</organism>
<dbReference type="EMBL" id="FMMM01000055">
    <property type="protein sequence ID" value="SCQ21973.1"/>
    <property type="molecule type" value="Genomic_DNA"/>
</dbReference>
<name>A0A1D3UPN0_TANFO</name>
<protein>
    <recommendedName>
        <fullName evidence="3">GNAT family N-acetyltransferase</fullName>
    </recommendedName>
</protein>
<dbReference type="Proteomes" id="UP000182057">
    <property type="component" value="Unassembled WGS sequence"/>
</dbReference>